<reference evidence="3 4" key="1">
    <citation type="submission" date="2024-10" db="EMBL/GenBank/DDBJ databases">
        <authorList>
            <person name="Kim D."/>
        </authorList>
    </citation>
    <scope>NUCLEOTIDE SEQUENCE [LARGE SCALE GENOMIC DNA]</scope>
    <source>
        <strain evidence="3">Taebaek</strain>
    </source>
</reference>
<feature type="signal peptide" evidence="2">
    <location>
        <begin position="1"/>
        <end position="28"/>
    </location>
</feature>
<evidence type="ECO:0000256" key="2">
    <source>
        <dbReference type="SAM" id="SignalP"/>
    </source>
</evidence>
<feature type="chain" id="PRO_5044791620" evidence="2">
    <location>
        <begin position="29"/>
        <end position="147"/>
    </location>
</feature>
<proteinExistence type="predicted"/>
<organism evidence="3 4">
    <name type="scientific">Heterodera schachtii</name>
    <name type="common">Sugarbeet cyst nematode worm</name>
    <name type="synonym">Tylenchus schachtii</name>
    <dbReference type="NCBI Taxonomy" id="97005"/>
    <lineage>
        <taxon>Eukaryota</taxon>
        <taxon>Metazoa</taxon>
        <taxon>Ecdysozoa</taxon>
        <taxon>Nematoda</taxon>
        <taxon>Chromadorea</taxon>
        <taxon>Rhabditida</taxon>
        <taxon>Tylenchina</taxon>
        <taxon>Tylenchomorpha</taxon>
        <taxon>Tylenchoidea</taxon>
        <taxon>Heteroderidae</taxon>
        <taxon>Heteroderinae</taxon>
        <taxon>Heterodera</taxon>
    </lineage>
</organism>
<protein>
    <submittedName>
        <fullName evidence="3">Uncharacterized protein</fullName>
    </submittedName>
</protein>
<gene>
    <name evidence="3" type="ORF">niasHS_006033</name>
</gene>
<keyword evidence="2" id="KW-0732">Signal</keyword>
<dbReference type="AlphaFoldDB" id="A0ABD2JVZ1"/>
<feature type="compositionally biased region" description="Basic and acidic residues" evidence="1">
    <location>
        <begin position="126"/>
        <end position="147"/>
    </location>
</feature>
<evidence type="ECO:0000313" key="4">
    <source>
        <dbReference type="Proteomes" id="UP001620645"/>
    </source>
</evidence>
<evidence type="ECO:0000313" key="3">
    <source>
        <dbReference type="EMBL" id="KAL3094738.1"/>
    </source>
</evidence>
<accession>A0ABD2JVZ1</accession>
<sequence length="147" mass="15515">MGERPTIHCLSSLCILVVENFLVPVGEIVEELRFALPVPYGNGCTGAGAGEESELVPWGRPPRALPSPPPPIRSLWSNWLWCGCAAAAAGGGGGGGVVVMVAVDTHTFKWGRIDQYPPPSDGDDETGARGRGDTCRRGNNDAPSRDY</sequence>
<keyword evidence="4" id="KW-1185">Reference proteome</keyword>
<name>A0ABD2JVZ1_HETSC</name>
<evidence type="ECO:0000256" key="1">
    <source>
        <dbReference type="SAM" id="MobiDB-lite"/>
    </source>
</evidence>
<dbReference type="Proteomes" id="UP001620645">
    <property type="component" value="Unassembled WGS sequence"/>
</dbReference>
<dbReference type="EMBL" id="JBICCN010000086">
    <property type="protein sequence ID" value="KAL3094738.1"/>
    <property type="molecule type" value="Genomic_DNA"/>
</dbReference>
<comment type="caution">
    <text evidence="3">The sequence shown here is derived from an EMBL/GenBank/DDBJ whole genome shotgun (WGS) entry which is preliminary data.</text>
</comment>
<feature type="region of interest" description="Disordered" evidence="1">
    <location>
        <begin position="111"/>
        <end position="147"/>
    </location>
</feature>